<dbReference type="RefSeq" id="WP_369328546.1">
    <property type="nucleotide sequence ID" value="NZ_JAULBC010000002.1"/>
</dbReference>
<dbReference type="GO" id="GO:0004604">
    <property type="term" value="F:phosphoadenylyl-sulfate reductase (thioredoxin) activity"/>
    <property type="evidence" value="ECO:0007669"/>
    <property type="project" value="UniProtKB-EC"/>
</dbReference>
<dbReference type="Gene3D" id="3.40.50.620">
    <property type="entry name" value="HUPs"/>
    <property type="match status" value="1"/>
</dbReference>
<sequence length="247" mass="28465">MSNNNFSKTYDLSYKISGLSEEDALKLISEEHAGKIVFSSSFSWEDQAIAHMILTNKLPIEIFTIDTGRLFDETYYVWGRTNEKYHTKIKAYYPNNEALEGYLQQNGPNAFYESIDLRKGCCHIRKVEPLKRALAGNEVWVTGLRAEHSPERKQLSQVEWDETNNIIKFHPLLYWTTEDVTSFIYKNNIPYNTLHNKGFVSIGCAPCTRAVKPGEDFRAGRWWWEDKNSKECGLHSTSANHEVAKAV</sequence>
<dbReference type="InterPro" id="IPR004511">
    <property type="entry name" value="PAPS/APS_Rdtase"/>
</dbReference>
<evidence type="ECO:0000256" key="5">
    <source>
        <dbReference type="ARBA" id="ARBA00023004"/>
    </source>
</evidence>
<name>A0ABV3ZBB0_9BACT</name>
<keyword evidence="6 14" id="KW-0411">Iron-sulfur</keyword>
<evidence type="ECO:0000256" key="9">
    <source>
        <dbReference type="ARBA" id="ARBA00024386"/>
    </source>
</evidence>
<dbReference type="InterPro" id="IPR002500">
    <property type="entry name" value="PAPS_reduct_dom"/>
</dbReference>
<keyword evidence="4 14" id="KW-0560">Oxidoreductase</keyword>
<keyword evidence="2 14" id="KW-0963">Cytoplasm</keyword>
<organism evidence="16 17">
    <name type="scientific">Danxiaibacter flavus</name>
    <dbReference type="NCBI Taxonomy" id="3049108"/>
    <lineage>
        <taxon>Bacteria</taxon>
        <taxon>Pseudomonadati</taxon>
        <taxon>Bacteroidota</taxon>
        <taxon>Chitinophagia</taxon>
        <taxon>Chitinophagales</taxon>
        <taxon>Chitinophagaceae</taxon>
        <taxon>Danxiaibacter</taxon>
    </lineage>
</organism>
<dbReference type="PANTHER" id="PTHR46482:SF9">
    <property type="entry name" value="5'-ADENYLYLSULFATE REDUCTASE 1, CHLOROPLASTIC"/>
    <property type="match status" value="1"/>
</dbReference>
<dbReference type="CDD" id="cd23945">
    <property type="entry name" value="PAPS_reductase"/>
    <property type="match status" value="1"/>
</dbReference>
<dbReference type="EC" id="1.8.4.10" evidence="9 14"/>
<keyword evidence="3 14" id="KW-0479">Metal-binding</keyword>
<evidence type="ECO:0000256" key="13">
    <source>
        <dbReference type="ARBA" id="ARBA00048441"/>
    </source>
</evidence>
<evidence type="ECO:0000313" key="17">
    <source>
        <dbReference type="Proteomes" id="UP001560573"/>
    </source>
</evidence>
<dbReference type="PANTHER" id="PTHR46482">
    <property type="entry name" value="5'-ADENYLYLSULFATE REDUCTASE 3, CHLOROPLASTIC"/>
    <property type="match status" value="1"/>
</dbReference>
<evidence type="ECO:0000256" key="2">
    <source>
        <dbReference type="ARBA" id="ARBA00022490"/>
    </source>
</evidence>
<feature type="binding site" evidence="14">
    <location>
        <position position="207"/>
    </location>
    <ligand>
        <name>[4Fe-4S] cluster</name>
        <dbReference type="ChEBI" id="CHEBI:49883"/>
    </ligand>
</feature>
<dbReference type="InterPro" id="IPR014729">
    <property type="entry name" value="Rossmann-like_a/b/a_fold"/>
</dbReference>
<comment type="function">
    <text evidence="7 14">Catalyzes the formation of sulfite from adenosine 5'-phosphosulfate (APS) using thioredoxin as an electron donor.</text>
</comment>
<evidence type="ECO:0000256" key="6">
    <source>
        <dbReference type="ARBA" id="ARBA00023014"/>
    </source>
</evidence>
<feature type="active site" description="Nucleophile; cysteine thiosulfonate intermediate" evidence="14">
    <location>
        <position position="232"/>
    </location>
</feature>
<evidence type="ECO:0000256" key="7">
    <source>
        <dbReference type="ARBA" id="ARBA00024298"/>
    </source>
</evidence>
<proteinExistence type="inferred from homology"/>
<evidence type="ECO:0000256" key="4">
    <source>
        <dbReference type="ARBA" id="ARBA00023002"/>
    </source>
</evidence>
<protein>
    <recommendedName>
        <fullName evidence="10 14">Adenosine 5'-phosphosulfate reductase</fullName>
        <shortName evidence="14">APS reductase</shortName>
        <ecNumber evidence="9 14">1.8.4.10</ecNumber>
    </recommendedName>
    <alternativeName>
        <fullName evidence="12 14">5'-adenylylsulfate reductase</fullName>
    </alternativeName>
    <alternativeName>
        <fullName evidence="11 14">Thioredoxin-dependent 5'-adenylylsulfate reductase</fullName>
    </alternativeName>
</protein>
<feature type="binding site" evidence="14">
    <location>
        <position position="204"/>
    </location>
    <ligand>
        <name>[4Fe-4S] cluster</name>
        <dbReference type="ChEBI" id="CHEBI:49883"/>
    </ligand>
</feature>
<evidence type="ECO:0000256" key="12">
    <source>
        <dbReference type="ARBA" id="ARBA00032041"/>
    </source>
</evidence>
<keyword evidence="17" id="KW-1185">Reference proteome</keyword>
<evidence type="ECO:0000313" key="16">
    <source>
        <dbReference type="EMBL" id="MEX6687142.1"/>
    </source>
</evidence>
<feature type="domain" description="Phosphoadenosine phosphosulphate reductase" evidence="15">
    <location>
        <begin position="35"/>
        <end position="210"/>
    </location>
</feature>
<comment type="cofactor">
    <cofactor evidence="14">
        <name>[4Fe-4S] cluster</name>
        <dbReference type="ChEBI" id="CHEBI:49883"/>
    </cofactor>
    <text evidence="14">Binds 1 [4Fe-4S] cluster per subunit.</text>
</comment>
<dbReference type="NCBIfam" id="NF002537">
    <property type="entry name" value="PRK02090.1"/>
    <property type="match status" value="1"/>
</dbReference>
<comment type="catalytic activity">
    <reaction evidence="13 14">
        <text>[thioredoxin]-disulfide + sulfite + AMP + 2 H(+) = adenosine 5'-phosphosulfate + [thioredoxin]-dithiol</text>
        <dbReference type="Rhea" id="RHEA:21976"/>
        <dbReference type="Rhea" id="RHEA-COMP:10698"/>
        <dbReference type="Rhea" id="RHEA-COMP:10700"/>
        <dbReference type="ChEBI" id="CHEBI:15378"/>
        <dbReference type="ChEBI" id="CHEBI:17359"/>
        <dbReference type="ChEBI" id="CHEBI:29950"/>
        <dbReference type="ChEBI" id="CHEBI:50058"/>
        <dbReference type="ChEBI" id="CHEBI:58243"/>
        <dbReference type="ChEBI" id="CHEBI:456215"/>
        <dbReference type="EC" id="1.8.4.10"/>
    </reaction>
</comment>
<comment type="similarity">
    <text evidence="1 14">Belongs to the PAPS reductase family. CysH subfamily.</text>
</comment>
<dbReference type="HAMAP" id="MF_00063">
    <property type="entry name" value="CysH"/>
    <property type="match status" value="1"/>
</dbReference>
<comment type="pathway">
    <text evidence="8 14">Sulfur metabolism; hydrogen sulfide biosynthesis; sulfite from sulfate.</text>
</comment>
<accession>A0ABV3ZBB0</accession>
<comment type="caution">
    <text evidence="16">The sequence shown here is derived from an EMBL/GenBank/DDBJ whole genome shotgun (WGS) entry which is preliminary data.</text>
</comment>
<evidence type="ECO:0000256" key="14">
    <source>
        <dbReference type="HAMAP-Rule" id="MF_00063"/>
    </source>
</evidence>
<evidence type="ECO:0000259" key="15">
    <source>
        <dbReference type="Pfam" id="PF01507"/>
    </source>
</evidence>
<dbReference type="NCBIfam" id="TIGR02055">
    <property type="entry name" value="APS_reductase"/>
    <property type="match status" value="1"/>
</dbReference>
<dbReference type="Proteomes" id="UP001560573">
    <property type="component" value="Unassembled WGS sequence"/>
</dbReference>
<dbReference type="Pfam" id="PF01507">
    <property type="entry name" value="PAPS_reduct"/>
    <property type="match status" value="1"/>
</dbReference>
<reference evidence="16 17" key="1">
    <citation type="submission" date="2023-07" db="EMBL/GenBank/DDBJ databases">
        <authorList>
            <person name="Lian W.-H."/>
        </authorList>
    </citation>
    <scope>NUCLEOTIDE SEQUENCE [LARGE SCALE GENOMIC DNA]</scope>
    <source>
        <strain evidence="16 17">SYSU DXS3180</strain>
    </source>
</reference>
<evidence type="ECO:0000256" key="3">
    <source>
        <dbReference type="ARBA" id="ARBA00022723"/>
    </source>
</evidence>
<dbReference type="SUPFAM" id="SSF52402">
    <property type="entry name" value="Adenine nucleotide alpha hydrolases-like"/>
    <property type="match status" value="1"/>
</dbReference>
<feature type="binding site" evidence="14">
    <location>
        <position position="121"/>
    </location>
    <ligand>
        <name>[4Fe-4S] cluster</name>
        <dbReference type="ChEBI" id="CHEBI:49883"/>
    </ligand>
</feature>
<evidence type="ECO:0000256" key="8">
    <source>
        <dbReference type="ARBA" id="ARBA00024327"/>
    </source>
</evidence>
<dbReference type="EMBL" id="JAULBC010000002">
    <property type="protein sequence ID" value="MEX6687142.1"/>
    <property type="molecule type" value="Genomic_DNA"/>
</dbReference>
<keyword evidence="5 14" id="KW-0408">Iron</keyword>
<gene>
    <name evidence="14" type="primary">cysH</name>
    <name evidence="16" type="ORF">QTN47_06530</name>
</gene>
<evidence type="ECO:0000256" key="1">
    <source>
        <dbReference type="ARBA" id="ARBA00009732"/>
    </source>
</evidence>
<feature type="binding site" evidence="14">
    <location>
        <position position="122"/>
    </location>
    <ligand>
        <name>[4Fe-4S] cluster</name>
        <dbReference type="ChEBI" id="CHEBI:49883"/>
    </ligand>
</feature>
<evidence type="ECO:0000256" key="10">
    <source>
        <dbReference type="ARBA" id="ARBA00029514"/>
    </source>
</evidence>
<comment type="subcellular location">
    <subcellularLocation>
        <location evidence="14">Cytoplasm</location>
    </subcellularLocation>
</comment>
<dbReference type="PIRSF" id="PIRSF000857">
    <property type="entry name" value="PAPS_reductase"/>
    <property type="match status" value="1"/>
</dbReference>
<dbReference type="InterPro" id="IPR011798">
    <property type="entry name" value="APS_reductase"/>
</dbReference>
<evidence type="ECO:0000256" key="11">
    <source>
        <dbReference type="ARBA" id="ARBA00030894"/>
    </source>
</evidence>